<comment type="caution">
    <text evidence="8">The sequence shown here is derived from an EMBL/GenBank/DDBJ whole genome shotgun (WGS) entry which is preliminary data.</text>
</comment>
<dbReference type="Gene3D" id="3.30.560.10">
    <property type="entry name" value="Glucose Oxidase, domain 3"/>
    <property type="match status" value="1"/>
</dbReference>
<accession>A0AAD7BRL3</accession>
<organism evidence="8 9">
    <name type="scientific">Roridomyces roridus</name>
    <dbReference type="NCBI Taxonomy" id="1738132"/>
    <lineage>
        <taxon>Eukaryota</taxon>
        <taxon>Fungi</taxon>
        <taxon>Dikarya</taxon>
        <taxon>Basidiomycota</taxon>
        <taxon>Agaricomycotina</taxon>
        <taxon>Agaricomycetes</taxon>
        <taxon>Agaricomycetidae</taxon>
        <taxon>Agaricales</taxon>
        <taxon>Marasmiineae</taxon>
        <taxon>Mycenaceae</taxon>
        <taxon>Roridomyces</taxon>
    </lineage>
</organism>
<dbReference type="InterPro" id="IPR036188">
    <property type="entry name" value="FAD/NAD-bd_sf"/>
</dbReference>
<evidence type="ECO:0000256" key="1">
    <source>
        <dbReference type="ARBA" id="ARBA00001974"/>
    </source>
</evidence>
<gene>
    <name evidence="8" type="ORF">FB45DRAFT_41402</name>
</gene>
<comment type="similarity">
    <text evidence="2 5">Belongs to the GMC oxidoreductase family.</text>
</comment>
<protein>
    <submittedName>
        <fullName evidence="8">Aryl-alcohol oxidase</fullName>
    </submittedName>
</protein>
<dbReference type="EMBL" id="JARKIF010000010">
    <property type="protein sequence ID" value="KAJ7628616.1"/>
    <property type="molecule type" value="Genomic_DNA"/>
</dbReference>
<dbReference type="PANTHER" id="PTHR11552:SF147">
    <property type="entry name" value="CHOLINE DEHYDROGENASE, MITOCHONDRIAL"/>
    <property type="match status" value="1"/>
</dbReference>
<name>A0AAD7BRL3_9AGAR</name>
<dbReference type="PIRSF" id="PIRSF000137">
    <property type="entry name" value="Alcohol_oxidase"/>
    <property type="match status" value="1"/>
</dbReference>
<dbReference type="Gene3D" id="3.50.50.60">
    <property type="entry name" value="FAD/NAD(P)-binding domain"/>
    <property type="match status" value="1"/>
</dbReference>
<dbReference type="Proteomes" id="UP001221142">
    <property type="component" value="Unassembled WGS sequence"/>
</dbReference>
<evidence type="ECO:0000313" key="8">
    <source>
        <dbReference type="EMBL" id="KAJ7628616.1"/>
    </source>
</evidence>
<dbReference type="PANTHER" id="PTHR11552">
    <property type="entry name" value="GLUCOSE-METHANOL-CHOLINE GMC OXIDOREDUCTASE"/>
    <property type="match status" value="1"/>
</dbReference>
<feature type="domain" description="Glucose-methanol-choline oxidoreductase N-terminal" evidence="6">
    <location>
        <begin position="139"/>
        <end position="162"/>
    </location>
</feature>
<evidence type="ECO:0000256" key="4">
    <source>
        <dbReference type="ARBA" id="ARBA00022827"/>
    </source>
</evidence>
<dbReference type="GO" id="GO:0050660">
    <property type="term" value="F:flavin adenine dinucleotide binding"/>
    <property type="evidence" value="ECO:0007669"/>
    <property type="project" value="InterPro"/>
</dbReference>
<keyword evidence="4 5" id="KW-0274">FAD</keyword>
<evidence type="ECO:0000256" key="3">
    <source>
        <dbReference type="ARBA" id="ARBA00022630"/>
    </source>
</evidence>
<sequence length="620" mass="68091">LSLTLAFLPLCWAAIYDSFADLPQQHFDFVVVGGQSTVCIRKFYLDSEHNVAGGAGGAVVANRLTENPKFSVLLLEAGPSYVVLFIPSRFAFIPARPEGLLNYTVPFFNVFLRRPGPLDWNYTVTSAGLNNRVLTWPRGRILGGSTSINGMGYVRGSKDDYDRYAAVSGDPGWGWDAMQSYFRKNERWTRPTDDHNETGMFDPIFHGFHGINSVSLAGYPSPPDIDNRVAGVVKELPEEFPYNEDANSGSPLGVSWVQSTIKHGKRSSSFTSYLGPEFSGRPNLHVLINAQATRLIQTSATAFQTVEFASSRDGPRNTVTATKEVILSAGSIETPKLLMNSGIGDPQYLSSMGIKPRVSIPDVGKNLSVHLAVNLIYSVNSTQTFDEIIRNETFRDGLLAEWIKTNGTGPLGISYTSHNIFTRLPEDSLIFENNTDPAAGPRSVHLQGTTQNGDISLTAEGNYFSLPATLLTPTSRGSVLLKSLDPFDDPLIDVASLNTEFDIFALREAIKMTHRFIQAKAWEGYILQPVSNLSLGATDEEIESYIHANAAPNYHVVSTASFSPRGASWGVVDPDFRVKNTQHLRIVDASVLLYVPCGFTMTATYMVAERASDMIKAFWK</sequence>
<dbReference type="GO" id="GO:0016614">
    <property type="term" value="F:oxidoreductase activity, acting on CH-OH group of donors"/>
    <property type="evidence" value="ECO:0007669"/>
    <property type="project" value="InterPro"/>
</dbReference>
<comment type="cofactor">
    <cofactor evidence="1">
        <name>FAD</name>
        <dbReference type="ChEBI" id="CHEBI:57692"/>
    </cofactor>
</comment>
<dbReference type="PROSITE" id="PS00623">
    <property type="entry name" value="GMC_OXRED_1"/>
    <property type="match status" value="1"/>
</dbReference>
<evidence type="ECO:0000256" key="2">
    <source>
        <dbReference type="ARBA" id="ARBA00010790"/>
    </source>
</evidence>
<evidence type="ECO:0000313" key="9">
    <source>
        <dbReference type="Proteomes" id="UP001221142"/>
    </source>
</evidence>
<proteinExistence type="inferred from homology"/>
<dbReference type="PROSITE" id="PS00624">
    <property type="entry name" value="GMC_OXRED_2"/>
    <property type="match status" value="1"/>
</dbReference>
<dbReference type="AlphaFoldDB" id="A0AAD7BRL3"/>
<dbReference type="SUPFAM" id="SSF54373">
    <property type="entry name" value="FAD-linked reductases, C-terminal domain"/>
    <property type="match status" value="1"/>
</dbReference>
<feature type="non-terminal residue" evidence="8">
    <location>
        <position position="1"/>
    </location>
</feature>
<feature type="domain" description="Glucose-methanol-choline oxidoreductase N-terminal" evidence="7">
    <location>
        <begin position="330"/>
        <end position="344"/>
    </location>
</feature>
<evidence type="ECO:0000259" key="6">
    <source>
        <dbReference type="PROSITE" id="PS00623"/>
    </source>
</evidence>
<dbReference type="InterPro" id="IPR012132">
    <property type="entry name" value="GMC_OxRdtase"/>
</dbReference>
<dbReference type="Pfam" id="PF00732">
    <property type="entry name" value="GMC_oxred_N"/>
    <property type="match status" value="1"/>
</dbReference>
<evidence type="ECO:0000256" key="5">
    <source>
        <dbReference type="RuleBase" id="RU003968"/>
    </source>
</evidence>
<evidence type="ECO:0000259" key="7">
    <source>
        <dbReference type="PROSITE" id="PS00624"/>
    </source>
</evidence>
<dbReference type="InterPro" id="IPR000172">
    <property type="entry name" value="GMC_OxRdtase_N"/>
</dbReference>
<dbReference type="Pfam" id="PF05199">
    <property type="entry name" value="GMC_oxred_C"/>
    <property type="match status" value="1"/>
</dbReference>
<dbReference type="SUPFAM" id="SSF51905">
    <property type="entry name" value="FAD/NAD(P)-binding domain"/>
    <property type="match status" value="1"/>
</dbReference>
<keyword evidence="3 5" id="KW-0285">Flavoprotein</keyword>
<keyword evidence="9" id="KW-1185">Reference proteome</keyword>
<reference evidence="8" key="1">
    <citation type="submission" date="2023-03" db="EMBL/GenBank/DDBJ databases">
        <title>Massive genome expansion in bonnet fungi (Mycena s.s.) driven by repeated elements and novel gene families across ecological guilds.</title>
        <authorList>
            <consortium name="Lawrence Berkeley National Laboratory"/>
            <person name="Harder C.B."/>
            <person name="Miyauchi S."/>
            <person name="Viragh M."/>
            <person name="Kuo A."/>
            <person name="Thoen E."/>
            <person name="Andreopoulos B."/>
            <person name="Lu D."/>
            <person name="Skrede I."/>
            <person name="Drula E."/>
            <person name="Henrissat B."/>
            <person name="Morin E."/>
            <person name="Kohler A."/>
            <person name="Barry K."/>
            <person name="LaButti K."/>
            <person name="Morin E."/>
            <person name="Salamov A."/>
            <person name="Lipzen A."/>
            <person name="Mereny Z."/>
            <person name="Hegedus B."/>
            <person name="Baldrian P."/>
            <person name="Stursova M."/>
            <person name="Weitz H."/>
            <person name="Taylor A."/>
            <person name="Grigoriev I.V."/>
            <person name="Nagy L.G."/>
            <person name="Martin F."/>
            <person name="Kauserud H."/>
        </authorList>
    </citation>
    <scope>NUCLEOTIDE SEQUENCE</scope>
    <source>
        <strain evidence="8">9284</strain>
    </source>
</reference>
<dbReference type="InterPro" id="IPR007867">
    <property type="entry name" value="GMC_OxRtase_C"/>
</dbReference>